<comment type="caution">
    <text evidence="3">The sequence shown here is derived from an EMBL/GenBank/DDBJ whole genome shotgun (WGS) entry which is preliminary data.</text>
</comment>
<dbReference type="Proteomes" id="UP000291591">
    <property type="component" value="Unassembled WGS sequence"/>
</dbReference>
<reference evidence="3 4" key="1">
    <citation type="submission" date="2019-02" db="EMBL/GenBank/DDBJ databases">
        <title>Sequencing the genomes of 1000 actinobacteria strains.</title>
        <authorList>
            <person name="Klenk H.-P."/>
        </authorList>
    </citation>
    <scope>NUCLEOTIDE SEQUENCE [LARGE SCALE GENOMIC DNA]</scope>
    <source>
        <strain evidence="3 4">DSM 45779</strain>
    </source>
</reference>
<keyword evidence="1" id="KW-1133">Transmembrane helix</keyword>
<keyword evidence="4" id="KW-1185">Reference proteome</keyword>
<evidence type="ECO:0000256" key="1">
    <source>
        <dbReference type="SAM" id="Phobius"/>
    </source>
</evidence>
<name>A0A4Q7UTP8_PSEST</name>
<sequence length="177" mass="18705">MRVLLRVLAPLLSLVVAALGVLVVVEVVAAWVNPASTGLLVPWSTWRQTLETTLWSAGPVLWIAIGVAVVGLILLLVGLLARRHDITLRSPSEGITVTTAPRVLARLVGRRVRAADSVAGATVTASARKVTVRAQTRDTGGDARSEVRSRVDEVLGELPLTRTPRVSVSTTGSKGPQ</sequence>
<dbReference type="EMBL" id="SHKL01000001">
    <property type="protein sequence ID" value="RZT85297.1"/>
    <property type="molecule type" value="Genomic_DNA"/>
</dbReference>
<evidence type="ECO:0000313" key="3">
    <source>
        <dbReference type="EMBL" id="RZT85297.1"/>
    </source>
</evidence>
<keyword evidence="1" id="KW-0812">Transmembrane</keyword>
<protein>
    <recommendedName>
        <fullName evidence="2">DUF6286 domain-containing protein</fullName>
    </recommendedName>
</protein>
<gene>
    <name evidence="3" type="ORF">EV383_2161</name>
</gene>
<organism evidence="3 4">
    <name type="scientific">Pseudonocardia sediminis</name>
    <dbReference type="NCBI Taxonomy" id="1397368"/>
    <lineage>
        <taxon>Bacteria</taxon>
        <taxon>Bacillati</taxon>
        <taxon>Actinomycetota</taxon>
        <taxon>Actinomycetes</taxon>
        <taxon>Pseudonocardiales</taxon>
        <taxon>Pseudonocardiaceae</taxon>
        <taxon>Pseudonocardia</taxon>
    </lineage>
</organism>
<dbReference type="OrthoDB" id="5191564at2"/>
<dbReference type="AlphaFoldDB" id="A0A4Q7UTP8"/>
<dbReference type="InterPro" id="IPR046253">
    <property type="entry name" value="DUF6286"/>
</dbReference>
<evidence type="ECO:0000259" key="2">
    <source>
        <dbReference type="Pfam" id="PF19803"/>
    </source>
</evidence>
<feature type="transmembrane region" description="Helical" evidence="1">
    <location>
        <begin position="54"/>
        <end position="81"/>
    </location>
</feature>
<keyword evidence="1" id="KW-0472">Membrane</keyword>
<dbReference type="Pfam" id="PF19803">
    <property type="entry name" value="DUF6286"/>
    <property type="match status" value="1"/>
</dbReference>
<proteinExistence type="predicted"/>
<feature type="domain" description="DUF6286" evidence="2">
    <location>
        <begin position="69"/>
        <end position="169"/>
    </location>
</feature>
<evidence type="ECO:0000313" key="4">
    <source>
        <dbReference type="Proteomes" id="UP000291591"/>
    </source>
</evidence>
<dbReference type="RefSeq" id="WP_130289778.1">
    <property type="nucleotide sequence ID" value="NZ_SHKL01000001.1"/>
</dbReference>
<accession>A0A4Q7UTP8</accession>